<dbReference type="Proteomes" id="UP001256588">
    <property type="component" value="Unassembled WGS sequence"/>
</dbReference>
<evidence type="ECO:0000313" key="1">
    <source>
        <dbReference type="EMBL" id="MDR7193360.1"/>
    </source>
</evidence>
<proteinExistence type="predicted"/>
<sequence>MITAAQARAVSDLARVHSERLEDAREQNRMEMQKLQDSFGWRDPAGALLAQLPRASKG</sequence>
<comment type="caution">
    <text evidence="1">The sequence shown here is derived from an EMBL/GenBank/DDBJ whole genome shotgun (WGS) entry which is preliminary data.</text>
</comment>
<gene>
    <name evidence="1" type="ORF">J2W68_002094</name>
</gene>
<dbReference type="RefSeq" id="WP_310235473.1">
    <property type="nucleotide sequence ID" value="NZ_JAVDWO010000007.1"/>
</dbReference>
<dbReference type="EMBL" id="JAVDWO010000007">
    <property type="protein sequence ID" value="MDR7193360.1"/>
    <property type="molecule type" value="Genomic_DNA"/>
</dbReference>
<reference evidence="1 2" key="1">
    <citation type="submission" date="2023-07" db="EMBL/GenBank/DDBJ databases">
        <title>Sorghum-associated microbial communities from plants grown in Nebraska, USA.</title>
        <authorList>
            <person name="Schachtman D."/>
        </authorList>
    </citation>
    <scope>NUCLEOTIDE SEQUENCE [LARGE SCALE GENOMIC DNA]</scope>
    <source>
        <strain evidence="1 2">4099</strain>
    </source>
</reference>
<protein>
    <submittedName>
        <fullName evidence="1">Uncharacterized protein</fullName>
    </submittedName>
</protein>
<accession>A0ABU1XX70</accession>
<keyword evidence="2" id="KW-1185">Reference proteome</keyword>
<evidence type="ECO:0000313" key="2">
    <source>
        <dbReference type="Proteomes" id="UP001256588"/>
    </source>
</evidence>
<name>A0ABU1XX70_9GAMM</name>
<organism evidence="1 2">
    <name type="scientific">Luteimonas terrae</name>
    <dbReference type="NCBI Taxonomy" id="1530191"/>
    <lineage>
        <taxon>Bacteria</taxon>
        <taxon>Pseudomonadati</taxon>
        <taxon>Pseudomonadota</taxon>
        <taxon>Gammaproteobacteria</taxon>
        <taxon>Lysobacterales</taxon>
        <taxon>Lysobacteraceae</taxon>
        <taxon>Luteimonas</taxon>
    </lineage>
</organism>